<keyword evidence="3" id="KW-1003">Cell membrane</keyword>
<reference evidence="10 11" key="1">
    <citation type="submission" date="2023-03" db="EMBL/GenBank/DDBJ databases">
        <title>Complete genome of Arcanobacterium canis strain DSM 25104 isolated in 2010 from a canine otitis externa in Germany.</title>
        <authorList>
            <person name="Borowiak M."/>
            <person name="Kreitlow A."/>
            <person name="Malorny B."/>
            <person name="Laemmler C."/>
            <person name="Prenger-Berninghoff E."/>
            <person name="Ploetz M."/>
            <person name="Abdulmawjood A."/>
        </authorList>
    </citation>
    <scope>NUCLEOTIDE SEQUENCE [LARGE SCALE GENOMIC DNA]</scope>
    <source>
        <strain evidence="10 11">DSM 25104</strain>
    </source>
</reference>
<dbReference type="SUPFAM" id="SSF103473">
    <property type="entry name" value="MFS general substrate transporter"/>
    <property type="match status" value="1"/>
</dbReference>
<dbReference type="Gene3D" id="1.20.1250.20">
    <property type="entry name" value="MFS general substrate transporter like domains"/>
    <property type="match status" value="2"/>
</dbReference>
<feature type="transmembrane region" description="Helical" evidence="8">
    <location>
        <begin position="379"/>
        <end position="403"/>
    </location>
</feature>
<feature type="transmembrane region" description="Helical" evidence="8">
    <location>
        <begin position="66"/>
        <end position="86"/>
    </location>
</feature>
<protein>
    <submittedName>
        <fullName evidence="10">MFS transporter</fullName>
    </submittedName>
</protein>
<keyword evidence="11" id="KW-1185">Reference proteome</keyword>
<dbReference type="EMBL" id="CP121208">
    <property type="protein sequence ID" value="WFM83571.1"/>
    <property type="molecule type" value="Genomic_DNA"/>
</dbReference>
<evidence type="ECO:0000256" key="8">
    <source>
        <dbReference type="SAM" id="Phobius"/>
    </source>
</evidence>
<dbReference type="PROSITE" id="PS50850">
    <property type="entry name" value="MFS"/>
    <property type="match status" value="1"/>
</dbReference>
<evidence type="ECO:0000256" key="4">
    <source>
        <dbReference type="ARBA" id="ARBA00022692"/>
    </source>
</evidence>
<feature type="transmembrane region" description="Helical" evidence="8">
    <location>
        <begin position="285"/>
        <end position="305"/>
    </location>
</feature>
<keyword evidence="7 8" id="KW-0472">Membrane</keyword>
<dbReference type="Pfam" id="PF07690">
    <property type="entry name" value="MFS_1"/>
    <property type="match status" value="1"/>
</dbReference>
<feature type="transmembrane region" description="Helical" evidence="8">
    <location>
        <begin position="342"/>
        <end position="367"/>
    </location>
</feature>
<accession>A0ABY8FYH1</accession>
<keyword evidence="2" id="KW-0813">Transport</keyword>
<dbReference type="PANTHER" id="PTHR43528:SF1">
    <property type="entry name" value="ALPHA-KETOGLUTARATE PERMEASE"/>
    <property type="match status" value="1"/>
</dbReference>
<evidence type="ECO:0000256" key="5">
    <source>
        <dbReference type="ARBA" id="ARBA00022847"/>
    </source>
</evidence>
<keyword evidence="5" id="KW-0769">Symport</keyword>
<evidence type="ECO:0000256" key="3">
    <source>
        <dbReference type="ARBA" id="ARBA00022475"/>
    </source>
</evidence>
<sequence length="441" mass="48050">MSHAIRLENSVDSPEFKKTLHRAAGASFIGNFIEWFDYASYGYLAIVIGAVFFPESDESVRLMSTFAIFAMSFILRPVGAVLWGAWGDRFGRRWALSWSILIMSGSTFLVGLLPGIEKIGIAAPLLLLILRMIQGFSASGEYAGAATFLAEFSPRDRRGMYTALVPASTAAGLLAGSLSVTALHNFLDPAQMSAWGWRVPFLLALPLGFVGRFIRVHLEDSPVFQEMAASPKMKKNKYPLRDLLKHHRFPLAVAFGVASLNAVAFYILLSYMPTYLHEALGVPEATATGISALTLTVYIAAIGIMGHFSDKIGRRRMLIFASIAFIIGSVPVFWWMGQGHLWVIILCEFIFAVCLTLNDGPLATFLAESFPTEVRYSGFALAFNGANALLGGTAPFVATWLISVTHTRLAPAIYLTVIAAAALVAMLFARDNAGEELTDIE</sequence>
<feature type="transmembrane region" description="Helical" evidence="8">
    <location>
        <begin position="409"/>
        <end position="429"/>
    </location>
</feature>
<feature type="transmembrane region" description="Helical" evidence="8">
    <location>
        <begin position="98"/>
        <end position="116"/>
    </location>
</feature>
<dbReference type="InterPro" id="IPR011701">
    <property type="entry name" value="MFS"/>
</dbReference>
<dbReference type="InterPro" id="IPR020846">
    <property type="entry name" value="MFS_dom"/>
</dbReference>
<name>A0ABY8FYH1_9ACTO</name>
<organism evidence="10 11">
    <name type="scientific">Arcanobacterium canis</name>
    <dbReference type="NCBI Taxonomy" id="999183"/>
    <lineage>
        <taxon>Bacteria</taxon>
        <taxon>Bacillati</taxon>
        <taxon>Actinomycetota</taxon>
        <taxon>Actinomycetes</taxon>
        <taxon>Actinomycetales</taxon>
        <taxon>Actinomycetaceae</taxon>
        <taxon>Arcanobacterium</taxon>
    </lineage>
</organism>
<evidence type="ECO:0000259" key="9">
    <source>
        <dbReference type="PROSITE" id="PS50850"/>
    </source>
</evidence>
<evidence type="ECO:0000256" key="7">
    <source>
        <dbReference type="ARBA" id="ARBA00023136"/>
    </source>
</evidence>
<keyword evidence="4 8" id="KW-0812">Transmembrane</keyword>
<feature type="transmembrane region" description="Helical" evidence="8">
    <location>
        <begin position="35"/>
        <end position="54"/>
    </location>
</feature>
<evidence type="ECO:0000256" key="6">
    <source>
        <dbReference type="ARBA" id="ARBA00022989"/>
    </source>
</evidence>
<keyword evidence="6 8" id="KW-1133">Transmembrane helix</keyword>
<evidence type="ECO:0000313" key="11">
    <source>
        <dbReference type="Proteomes" id="UP001215216"/>
    </source>
</evidence>
<dbReference type="Proteomes" id="UP001215216">
    <property type="component" value="Chromosome"/>
</dbReference>
<evidence type="ECO:0000256" key="2">
    <source>
        <dbReference type="ARBA" id="ARBA00022448"/>
    </source>
</evidence>
<feature type="domain" description="Major facilitator superfamily (MFS) profile" evidence="9">
    <location>
        <begin position="23"/>
        <end position="433"/>
    </location>
</feature>
<dbReference type="RefSeq" id="WP_278012966.1">
    <property type="nucleotide sequence ID" value="NZ_CP121208.1"/>
</dbReference>
<evidence type="ECO:0000256" key="1">
    <source>
        <dbReference type="ARBA" id="ARBA00004651"/>
    </source>
</evidence>
<feature type="transmembrane region" description="Helical" evidence="8">
    <location>
        <begin position="251"/>
        <end position="273"/>
    </location>
</feature>
<evidence type="ECO:0000313" key="10">
    <source>
        <dbReference type="EMBL" id="WFM83571.1"/>
    </source>
</evidence>
<feature type="transmembrane region" description="Helical" evidence="8">
    <location>
        <begin position="195"/>
        <end position="214"/>
    </location>
</feature>
<dbReference type="PANTHER" id="PTHR43528">
    <property type="entry name" value="ALPHA-KETOGLUTARATE PERMEASE"/>
    <property type="match status" value="1"/>
</dbReference>
<feature type="transmembrane region" description="Helical" evidence="8">
    <location>
        <begin position="161"/>
        <end position="183"/>
    </location>
</feature>
<feature type="transmembrane region" description="Helical" evidence="8">
    <location>
        <begin position="128"/>
        <end position="149"/>
    </location>
</feature>
<gene>
    <name evidence="10" type="ORF">P7079_00890</name>
</gene>
<dbReference type="InterPro" id="IPR036259">
    <property type="entry name" value="MFS_trans_sf"/>
</dbReference>
<feature type="transmembrane region" description="Helical" evidence="8">
    <location>
        <begin position="317"/>
        <end position="336"/>
    </location>
</feature>
<comment type="subcellular location">
    <subcellularLocation>
        <location evidence="1">Cell membrane</location>
        <topology evidence="1">Multi-pass membrane protein</topology>
    </subcellularLocation>
</comment>
<dbReference type="InterPro" id="IPR051084">
    <property type="entry name" value="H+-coupled_symporters"/>
</dbReference>
<proteinExistence type="predicted"/>